<accession>A0A1C3X999</accession>
<organism evidence="2 3">
    <name type="scientific">Bradyrhizobium yuanmingense</name>
    <dbReference type="NCBI Taxonomy" id="108015"/>
    <lineage>
        <taxon>Bacteria</taxon>
        <taxon>Pseudomonadati</taxon>
        <taxon>Pseudomonadota</taxon>
        <taxon>Alphaproteobacteria</taxon>
        <taxon>Hyphomicrobiales</taxon>
        <taxon>Nitrobacteraceae</taxon>
        <taxon>Bradyrhizobium</taxon>
    </lineage>
</organism>
<evidence type="ECO:0000313" key="2">
    <source>
        <dbReference type="EMBL" id="SCB48827.1"/>
    </source>
</evidence>
<keyword evidence="1" id="KW-1133">Transmembrane helix</keyword>
<sequence length="63" mass="6746">MTPVAKSNERIFGLLSAAGVFCIWSGFLVFSRAGMQSGLTPFDLTALRSLVTGPLVLPFAKAW</sequence>
<dbReference type="EMBL" id="FMAE01000010">
    <property type="protein sequence ID" value="SCB48827.1"/>
    <property type="molecule type" value="Genomic_DNA"/>
</dbReference>
<reference evidence="2 3" key="1">
    <citation type="submission" date="2016-08" db="EMBL/GenBank/DDBJ databases">
        <authorList>
            <person name="Seilhamer J.J."/>
        </authorList>
    </citation>
    <scope>NUCLEOTIDE SEQUENCE [LARGE SCALE GENOMIC DNA]</scope>
    <source>
        <strain evidence="2 3">CCBAU 10071</strain>
    </source>
</reference>
<dbReference type="Proteomes" id="UP000183174">
    <property type="component" value="Unassembled WGS sequence"/>
</dbReference>
<evidence type="ECO:0000313" key="3">
    <source>
        <dbReference type="Proteomes" id="UP000183174"/>
    </source>
</evidence>
<keyword evidence="1" id="KW-0812">Transmembrane</keyword>
<dbReference type="AlphaFoldDB" id="A0A1C3X999"/>
<name>A0A1C3X999_9BRAD</name>
<feature type="transmembrane region" description="Helical" evidence="1">
    <location>
        <begin position="12"/>
        <end position="30"/>
    </location>
</feature>
<keyword evidence="1" id="KW-0472">Membrane</keyword>
<gene>
    <name evidence="2" type="ORF">GA0061099_1010214</name>
</gene>
<evidence type="ECO:0000256" key="1">
    <source>
        <dbReference type="SAM" id="Phobius"/>
    </source>
</evidence>
<proteinExistence type="predicted"/>
<evidence type="ECO:0008006" key="4">
    <source>
        <dbReference type="Google" id="ProtNLM"/>
    </source>
</evidence>
<protein>
    <recommendedName>
        <fullName evidence="4">EamA-like transporter family protein</fullName>
    </recommendedName>
</protein>
<dbReference type="RefSeq" id="WP_141697698.1">
    <property type="nucleotide sequence ID" value="NZ_FMAE01000010.1"/>
</dbReference>